<accession>A0ACB8R103</accession>
<dbReference type="Proteomes" id="UP000814033">
    <property type="component" value="Unassembled WGS sequence"/>
</dbReference>
<proteinExistence type="predicted"/>
<evidence type="ECO:0000313" key="1">
    <source>
        <dbReference type="EMBL" id="KAI0037537.1"/>
    </source>
</evidence>
<comment type="caution">
    <text evidence="1">The sequence shown here is derived from an EMBL/GenBank/DDBJ whole genome shotgun (WGS) entry which is preliminary data.</text>
</comment>
<evidence type="ECO:0000313" key="2">
    <source>
        <dbReference type="Proteomes" id="UP000814033"/>
    </source>
</evidence>
<reference evidence="1" key="2">
    <citation type="journal article" date="2022" name="New Phytol.">
        <title>Evolutionary transition to the ectomycorrhizal habit in the genomes of a hyperdiverse lineage of mushroom-forming fungi.</title>
        <authorList>
            <person name="Looney B."/>
            <person name="Miyauchi S."/>
            <person name="Morin E."/>
            <person name="Drula E."/>
            <person name="Courty P.E."/>
            <person name="Kohler A."/>
            <person name="Kuo A."/>
            <person name="LaButti K."/>
            <person name="Pangilinan J."/>
            <person name="Lipzen A."/>
            <person name="Riley R."/>
            <person name="Andreopoulos W."/>
            <person name="He G."/>
            <person name="Johnson J."/>
            <person name="Nolan M."/>
            <person name="Tritt A."/>
            <person name="Barry K.W."/>
            <person name="Grigoriev I.V."/>
            <person name="Nagy L.G."/>
            <person name="Hibbett D."/>
            <person name="Henrissat B."/>
            <person name="Matheny P.B."/>
            <person name="Labbe J."/>
            <person name="Martin F.M."/>
        </authorList>
    </citation>
    <scope>NUCLEOTIDE SEQUENCE</scope>
    <source>
        <strain evidence="1">FP105234-sp</strain>
    </source>
</reference>
<protein>
    <submittedName>
        <fullName evidence="1">Uncharacterized protein</fullName>
    </submittedName>
</protein>
<keyword evidence="2" id="KW-1185">Reference proteome</keyword>
<gene>
    <name evidence="1" type="ORF">FA95DRAFT_1506859</name>
</gene>
<sequence length="171" mass="19113">MSLEARLQAASNEYQELQAELSKTVEVRQRLDAQLSENELVKKEFASLTPNNTVYKMVGPVLVKQEQQEAKSNVDTRLDFIRSEITRIEANLKDIGEKSEKKKGEVRVRDYLTDAKILKPYIDCRDANDAAVAATVSSRSCVVASECIQGLCGDLPMAEHIALHQFMPEAV</sequence>
<dbReference type="EMBL" id="MU276876">
    <property type="protein sequence ID" value="KAI0037537.1"/>
    <property type="molecule type" value="Genomic_DNA"/>
</dbReference>
<organism evidence="1 2">
    <name type="scientific">Auriscalpium vulgare</name>
    <dbReference type="NCBI Taxonomy" id="40419"/>
    <lineage>
        <taxon>Eukaryota</taxon>
        <taxon>Fungi</taxon>
        <taxon>Dikarya</taxon>
        <taxon>Basidiomycota</taxon>
        <taxon>Agaricomycotina</taxon>
        <taxon>Agaricomycetes</taxon>
        <taxon>Russulales</taxon>
        <taxon>Auriscalpiaceae</taxon>
        <taxon>Auriscalpium</taxon>
    </lineage>
</organism>
<name>A0ACB8R103_9AGAM</name>
<reference evidence="1" key="1">
    <citation type="submission" date="2021-02" db="EMBL/GenBank/DDBJ databases">
        <authorList>
            <consortium name="DOE Joint Genome Institute"/>
            <person name="Ahrendt S."/>
            <person name="Looney B.P."/>
            <person name="Miyauchi S."/>
            <person name="Morin E."/>
            <person name="Drula E."/>
            <person name="Courty P.E."/>
            <person name="Chicoki N."/>
            <person name="Fauchery L."/>
            <person name="Kohler A."/>
            <person name="Kuo A."/>
            <person name="Labutti K."/>
            <person name="Pangilinan J."/>
            <person name="Lipzen A."/>
            <person name="Riley R."/>
            <person name="Andreopoulos W."/>
            <person name="He G."/>
            <person name="Johnson J."/>
            <person name="Barry K.W."/>
            <person name="Grigoriev I.V."/>
            <person name="Nagy L."/>
            <person name="Hibbett D."/>
            <person name="Henrissat B."/>
            <person name="Matheny P.B."/>
            <person name="Labbe J."/>
            <person name="Martin F."/>
        </authorList>
    </citation>
    <scope>NUCLEOTIDE SEQUENCE</scope>
    <source>
        <strain evidence="1">FP105234-sp</strain>
    </source>
</reference>